<dbReference type="Pfam" id="PF20773">
    <property type="entry name" value="InhA-like_MAM"/>
    <property type="match status" value="2"/>
</dbReference>
<dbReference type="GO" id="GO:0046872">
    <property type="term" value="F:metal ion binding"/>
    <property type="evidence" value="ECO:0007669"/>
    <property type="project" value="UniProtKB-KW"/>
</dbReference>
<dbReference type="Proteomes" id="UP000292118">
    <property type="component" value="Chromosome"/>
</dbReference>
<organism evidence="13 14">
    <name type="scientific">Xylanimonas protaetiae</name>
    <dbReference type="NCBI Taxonomy" id="2509457"/>
    <lineage>
        <taxon>Bacteria</taxon>
        <taxon>Bacillati</taxon>
        <taxon>Actinomycetota</taxon>
        <taxon>Actinomycetes</taxon>
        <taxon>Micrococcales</taxon>
        <taxon>Promicromonosporaceae</taxon>
        <taxon>Xylanimonas</taxon>
    </lineage>
</organism>
<evidence type="ECO:0000259" key="12">
    <source>
        <dbReference type="Pfam" id="PF20774"/>
    </source>
</evidence>
<evidence type="ECO:0000256" key="3">
    <source>
        <dbReference type="ARBA" id="ARBA00022525"/>
    </source>
</evidence>
<keyword evidence="8" id="KW-0862">Zinc</keyword>
<keyword evidence="4 13" id="KW-0645">Protease</keyword>
<protein>
    <submittedName>
        <fullName evidence="13">M6 family metalloprotease domain-containing protein</fullName>
    </submittedName>
</protein>
<gene>
    <name evidence="13" type="ORF">ET471_17160</name>
</gene>
<dbReference type="NCBIfam" id="TIGR03296">
    <property type="entry name" value="M6dom_TIGR03296"/>
    <property type="match status" value="1"/>
</dbReference>
<evidence type="ECO:0000256" key="9">
    <source>
        <dbReference type="ARBA" id="ARBA00023049"/>
    </source>
</evidence>
<dbReference type="InterPro" id="IPR008757">
    <property type="entry name" value="Peptidase_M6-like_domain"/>
</dbReference>
<dbReference type="AlphaFoldDB" id="A0A4P6F783"/>
<feature type="compositionally biased region" description="Basic and acidic residues" evidence="10">
    <location>
        <begin position="78"/>
        <end position="95"/>
    </location>
</feature>
<dbReference type="KEGG" id="xya:ET471_17160"/>
<dbReference type="Pfam" id="PF05547">
    <property type="entry name" value="Peptidase_M6"/>
    <property type="match status" value="1"/>
</dbReference>
<evidence type="ECO:0000256" key="7">
    <source>
        <dbReference type="ARBA" id="ARBA00022801"/>
    </source>
</evidence>
<dbReference type="Pfam" id="PF20774">
    <property type="entry name" value="InhA-like_VEG"/>
    <property type="match status" value="1"/>
</dbReference>
<name>A0A4P6F783_9MICO</name>
<keyword evidence="7" id="KW-0378">Hydrolase</keyword>
<dbReference type="GO" id="GO:0008237">
    <property type="term" value="F:metallopeptidase activity"/>
    <property type="evidence" value="ECO:0007669"/>
    <property type="project" value="UniProtKB-KW"/>
</dbReference>
<evidence type="ECO:0000313" key="13">
    <source>
        <dbReference type="EMBL" id="QAY71544.1"/>
    </source>
</evidence>
<reference evidence="13 14" key="1">
    <citation type="submission" date="2019-01" db="EMBL/GenBank/DDBJ databases">
        <title>Genome sequencing of strain FW10M-9.</title>
        <authorList>
            <person name="Heo J."/>
            <person name="Kim S.-J."/>
            <person name="Kim J.-S."/>
            <person name="Hong S.-B."/>
            <person name="Kwon S.-W."/>
        </authorList>
    </citation>
    <scope>NUCLEOTIDE SEQUENCE [LARGE SCALE GENOMIC DNA]</scope>
    <source>
        <strain evidence="13 14">FW10M-9</strain>
    </source>
</reference>
<feature type="domain" description="Peptidase M6-like" evidence="11">
    <location>
        <begin position="108"/>
        <end position="429"/>
    </location>
</feature>
<keyword evidence="3" id="KW-0964">Secreted</keyword>
<evidence type="ECO:0000256" key="10">
    <source>
        <dbReference type="SAM" id="MobiDB-lite"/>
    </source>
</evidence>
<keyword evidence="14" id="KW-1185">Reference proteome</keyword>
<evidence type="ECO:0000313" key="14">
    <source>
        <dbReference type="Proteomes" id="UP000292118"/>
    </source>
</evidence>
<evidence type="ECO:0000256" key="6">
    <source>
        <dbReference type="ARBA" id="ARBA00022729"/>
    </source>
</evidence>
<dbReference type="OrthoDB" id="275270at2"/>
<keyword evidence="6" id="KW-0732">Signal</keyword>
<feature type="region of interest" description="Disordered" evidence="10">
    <location>
        <begin position="135"/>
        <end position="160"/>
    </location>
</feature>
<evidence type="ECO:0000256" key="5">
    <source>
        <dbReference type="ARBA" id="ARBA00022723"/>
    </source>
</evidence>
<dbReference type="GO" id="GO:0006508">
    <property type="term" value="P:proteolysis"/>
    <property type="evidence" value="ECO:0007669"/>
    <property type="project" value="UniProtKB-KW"/>
</dbReference>
<keyword evidence="9 13" id="KW-0482">Metalloprotease</keyword>
<accession>A0A4P6F783</accession>
<dbReference type="EMBL" id="CP035493">
    <property type="protein sequence ID" value="QAY71544.1"/>
    <property type="molecule type" value="Genomic_DNA"/>
</dbReference>
<dbReference type="InterPro" id="IPR048665">
    <property type="entry name" value="InhA-like_VEG"/>
</dbReference>
<comment type="subcellular location">
    <subcellularLocation>
        <location evidence="2">Secreted</location>
    </subcellularLocation>
</comment>
<feature type="region of interest" description="Disordered" evidence="10">
    <location>
        <begin position="1"/>
        <end position="30"/>
    </location>
</feature>
<sequence>MAPAQAAPTIGGSAEPTGVGSDALPNPIAEKQAALREQAISDVLSGKAKVQTINGQQVVQVTSENASANGQGNGNDQGKGHDQGKGKGKGHDQGKGHGKGGKDSYQSKYVPVAHEGTDRIFVVLVEFGDQQPTFPLDPKAQRHEGPLHNQIPEPDRTKDNSTVWAADHSQAYFQNLYFGEGESLKNYMTTQSSGRYSVDGTVTDWVKVPFTEGRYGTNRCGQTNCGDVKLLIQDAAKAWVDGQLADGRTMDDIKAELATFDVQDRYDLDGDGDFNEPDGWIDHFQIVHAGGDEADGDPIYGTDAVWSHRWYSNLAYGPSCFDGRACLTGAPIGGTVNPDGTVASTDDYTGFYVGDYTIQPENGGRSVFYHEFTHDLGLPDDYNSVTASGDNSNEYWTLMAQSRLGGATDGGIGERAGDLGAWNKLQLGWLDYDYLTAGQKKTVKLGASEYNNKDAQAVIVGLPPKPVQHDLPAPYAGSGVYYSGHTNNSIITLKQTVTVPTTDPVLSFQTIYDLETDYDYAQVTANGAPLTAWDGTQAAWGPMTVDLSAYAGQSVELAFSYVTDPAVSGNDPDVPDGVLLDDIRLGGTLIGDGEGGLGAWTTNGWVAAGAQYTTYHPGYYIAANRTYVSYDQYLKTGPYYFGYGAALPDKVDHFAYQQGLLVSYWDTSVDDNDVNVHPGSGRNLYVDSHPAPFKQTSTGALWRPRVQIYDAPFSLAKTDTVTLHVDGVANTFGGLPGNPVFRDTDKYFYEESPNQGVKLPGVGVTMTILKQNGTTMNVKVD</sequence>
<evidence type="ECO:0000259" key="11">
    <source>
        <dbReference type="Pfam" id="PF05547"/>
    </source>
</evidence>
<dbReference type="SUPFAM" id="SSF55486">
    <property type="entry name" value="Metalloproteases ('zincins'), catalytic domain"/>
    <property type="match status" value="1"/>
</dbReference>
<comment type="cofactor">
    <cofactor evidence="1">
        <name>Zn(2+)</name>
        <dbReference type="ChEBI" id="CHEBI:29105"/>
    </cofactor>
</comment>
<evidence type="ECO:0000256" key="8">
    <source>
        <dbReference type="ARBA" id="ARBA00022833"/>
    </source>
</evidence>
<feature type="domain" description="Immune inhibitor A-like metallopeptidase VEG" evidence="12">
    <location>
        <begin position="618"/>
        <end position="772"/>
    </location>
</feature>
<dbReference type="RefSeq" id="WP_129190337.1">
    <property type="nucleotide sequence ID" value="NZ_CP035493.1"/>
</dbReference>
<dbReference type="PANTHER" id="PTHR13062:SF12">
    <property type="entry name" value="ALPHA-2-MACROGLOBULIN DOMAIN-CONTAINING PROTEIN"/>
    <property type="match status" value="1"/>
</dbReference>
<dbReference type="PANTHER" id="PTHR13062">
    <property type="entry name" value="COLLAGENASE"/>
    <property type="match status" value="1"/>
</dbReference>
<evidence type="ECO:0000256" key="4">
    <source>
        <dbReference type="ARBA" id="ARBA00022670"/>
    </source>
</evidence>
<dbReference type="GO" id="GO:0005576">
    <property type="term" value="C:extracellular region"/>
    <property type="evidence" value="ECO:0007669"/>
    <property type="project" value="UniProtKB-SubCell"/>
</dbReference>
<evidence type="ECO:0000256" key="2">
    <source>
        <dbReference type="ARBA" id="ARBA00004613"/>
    </source>
</evidence>
<feature type="region of interest" description="Disordered" evidence="10">
    <location>
        <begin position="66"/>
        <end position="106"/>
    </location>
</feature>
<proteinExistence type="predicted"/>
<keyword evidence="5" id="KW-0479">Metal-binding</keyword>
<evidence type="ECO:0000256" key="1">
    <source>
        <dbReference type="ARBA" id="ARBA00001947"/>
    </source>
</evidence>